<keyword evidence="2" id="KW-1185">Reference proteome</keyword>
<evidence type="ECO:0000313" key="1">
    <source>
        <dbReference type="EMBL" id="VDP79723.1"/>
    </source>
</evidence>
<protein>
    <submittedName>
        <fullName evidence="3">DHC_N1 domain-containing protein</fullName>
    </submittedName>
</protein>
<accession>A0A183L5P8</accession>
<dbReference type="EMBL" id="UZAK01050244">
    <property type="protein sequence ID" value="VDP79723.1"/>
    <property type="molecule type" value="Genomic_DNA"/>
</dbReference>
<dbReference type="Proteomes" id="UP000279833">
    <property type="component" value="Unassembled WGS sequence"/>
</dbReference>
<gene>
    <name evidence="1" type="ORF">SCUD_LOCUS22664</name>
</gene>
<proteinExistence type="predicted"/>
<reference evidence="3" key="1">
    <citation type="submission" date="2016-06" db="UniProtKB">
        <authorList>
            <consortium name="WormBaseParasite"/>
        </authorList>
    </citation>
    <scope>IDENTIFICATION</scope>
</reference>
<evidence type="ECO:0000313" key="3">
    <source>
        <dbReference type="WBParaSite" id="SCUD_0002266701-mRNA-1"/>
    </source>
</evidence>
<reference evidence="1 2" key="2">
    <citation type="submission" date="2018-11" db="EMBL/GenBank/DDBJ databases">
        <authorList>
            <consortium name="Pathogen Informatics"/>
        </authorList>
    </citation>
    <scope>NUCLEOTIDE SEQUENCE [LARGE SCALE GENOMIC DNA]</scope>
    <source>
        <strain evidence="1">Dakar</strain>
        <strain evidence="2">Dakar, Senegal</strain>
    </source>
</reference>
<organism evidence="3">
    <name type="scientific">Schistosoma curassoni</name>
    <dbReference type="NCBI Taxonomy" id="6186"/>
    <lineage>
        <taxon>Eukaryota</taxon>
        <taxon>Metazoa</taxon>
        <taxon>Spiralia</taxon>
        <taxon>Lophotrochozoa</taxon>
        <taxon>Platyhelminthes</taxon>
        <taxon>Trematoda</taxon>
        <taxon>Digenea</taxon>
        <taxon>Strigeidida</taxon>
        <taxon>Schistosomatoidea</taxon>
        <taxon>Schistosomatidae</taxon>
        <taxon>Schistosoma</taxon>
    </lineage>
</organism>
<sequence>MVLKVQGIEVSVMTFFQMTKYSLKTFSNIMERLMDYPSKFQSDLGNMCKMYFL</sequence>
<evidence type="ECO:0000313" key="2">
    <source>
        <dbReference type="Proteomes" id="UP000279833"/>
    </source>
</evidence>
<dbReference type="AlphaFoldDB" id="A0A183L5P8"/>
<name>A0A183L5P8_9TREM</name>
<dbReference type="WBParaSite" id="SCUD_0002266701-mRNA-1">
    <property type="protein sequence ID" value="SCUD_0002266701-mRNA-1"/>
    <property type="gene ID" value="SCUD_0002266701"/>
</dbReference>